<dbReference type="InterPro" id="IPR003337">
    <property type="entry name" value="Trehalose_PPase"/>
</dbReference>
<dbReference type="InterPro" id="IPR023214">
    <property type="entry name" value="HAD_sf"/>
</dbReference>
<dbReference type="Gene3D" id="3.40.50.2000">
    <property type="entry name" value="Glycogen Phosphorylase B"/>
    <property type="match status" value="2"/>
</dbReference>
<protein>
    <submittedName>
        <fullName evidence="2">Trehalose phosphate phosphatase-like protein cluster B</fullName>
    </submittedName>
</protein>
<dbReference type="SUPFAM" id="SSF53756">
    <property type="entry name" value="UDP-Glycosyltransferase/glycogen phosphorylase"/>
    <property type="match status" value="1"/>
</dbReference>
<dbReference type="VEuPathDB" id="AmoebaDB:ACA1_112850"/>
<proteinExistence type="evidence at transcript level"/>
<feature type="non-terminal residue" evidence="2">
    <location>
        <position position="1"/>
    </location>
</feature>
<dbReference type="InterPro" id="IPR036412">
    <property type="entry name" value="HAD-like_sf"/>
</dbReference>
<dbReference type="GO" id="GO:0005992">
    <property type="term" value="P:trehalose biosynthetic process"/>
    <property type="evidence" value="ECO:0007669"/>
    <property type="project" value="InterPro"/>
</dbReference>
<dbReference type="PANTHER" id="PTHR10788:SF106">
    <property type="entry name" value="BCDNA.GH08860"/>
    <property type="match status" value="1"/>
</dbReference>
<dbReference type="Pfam" id="PF02358">
    <property type="entry name" value="Trehalose_PPase"/>
    <property type="match status" value="1"/>
</dbReference>
<dbReference type="InterPro" id="IPR001830">
    <property type="entry name" value="Glyco_trans_20"/>
</dbReference>
<name>Q207W6_ACACA</name>
<dbReference type="SUPFAM" id="SSF56784">
    <property type="entry name" value="HAD-like"/>
    <property type="match status" value="1"/>
</dbReference>
<organism evidence="2">
    <name type="scientific">Acanthamoeba castellanii</name>
    <name type="common">Amoeba</name>
    <dbReference type="NCBI Taxonomy" id="5755"/>
    <lineage>
        <taxon>Eukaryota</taxon>
        <taxon>Amoebozoa</taxon>
        <taxon>Discosea</taxon>
        <taxon>Longamoebia</taxon>
        <taxon>Centramoebida</taxon>
        <taxon>Acanthamoebidae</taxon>
        <taxon>Acanthamoeba</taxon>
    </lineage>
</organism>
<dbReference type="Gene3D" id="3.30.70.1020">
    <property type="entry name" value="Trehalose-6-phosphate phosphatase related protein, domain 2"/>
    <property type="match status" value="1"/>
</dbReference>
<feature type="non-terminal residue" evidence="2">
    <location>
        <position position="255"/>
    </location>
</feature>
<dbReference type="GO" id="GO:0004805">
    <property type="term" value="F:trehalose-phosphatase activity"/>
    <property type="evidence" value="ECO:0007669"/>
    <property type="project" value="TreeGrafter"/>
</dbReference>
<dbReference type="PANTHER" id="PTHR10788">
    <property type="entry name" value="TREHALOSE-6-PHOSPHATE SYNTHASE"/>
    <property type="match status" value="1"/>
</dbReference>
<sequence length="255" mass="28589">VARAIYKALVMDADSRRTRHQALFNYVRTYTAAAWGESFVNALQGAAQAQRTSLAKLKKSPNDFARVLKSFQAHQSDKRMLLLGYDGTLVPFQTIPILAKPTSQVMRLLEELCAAGNLVTVASGRDKETMRSWFRSIPGIGLVAEFGLFYRPPNKEEWQRLPGRSADHLDWKPAVAPLLKRYAERTPGVMIEETEGSYTWNYRAAGPYGAFQAKDLHSIINSLIASDKLELEVSDTNKALEIRMNDISVGRLLQD</sequence>
<dbReference type="EMBL" id="DQ407641">
    <property type="protein sequence ID" value="ABD72549.1"/>
    <property type="molecule type" value="mRNA"/>
</dbReference>
<dbReference type="GO" id="GO:0003825">
    <property type="term" value="F:alpha,alpha-trehalose-phosphate synthase (UDP-forming) activity"/>
    <property type="evidence" value="ECO:0007669"/>
    <property type="project" value="TreeGrafter"/>
</dbReference>
<comment type="similarity">
    <text evidence="1">In the N-terminal section; belongs to the glycosyltransferase 20 family.</text>
</comment>
<dbReference type="GO" id="GO:0005829">
    <property type="term" value="C:cytosol"/>
    <property type="evidence" value="ECO:0007669"/>
    <property type="project" value="TreeGrafter"/>
</dbReference>
<dbReference type="AlphaFoldDB" id="Q207W6"/>
<evidence type="ECO:0000256" key="1">
    <source>
        <dbReference type="ARBA" id="ARBA00005409"/>
    </source>
</evidence>
<accession>Q207W6</accession>
<reference evidence="2" key="1">
    <citation type="journal article" date="2008" name="Protist">
        <title>Sampling gene diversity across the supergroup Amoebozoa: large EST data sets from Acanthamoeba castellanii, Hartmannella vermiformis, Physarum polycephalum, Hyperamoeba dachnaya and Hyperamoeba sp.</title>
        <authorList>
            <person name="Watkins R.F."/>
            <person name="Gray M.W."/>
        </authorList>
    </citation>
    <scope>NUCLEOTIDE SEQUENCE</scope>
</reference>
<dbReference type="Gene3D" id="3.40.50.1000">
    <property type="entry name" value="HAD superfamily/HAD-like"/>
    <property type="match status" value="1"/>
</dbReference>
<evidence type="ECO:0000313" key="2">
    <source>
        <dbReference type="EMBL" id="ABD72549.1"/>
    </source>
</evidence>